<feature type="signal peptide" evidence="3">
    <location>
        <begin position="1"/>
        <end position="25"/>
    </location>
</feature>
<dbReference type="AlphaFoldDB" id="A0A923FVU3"/>
<dbReference type="SUPFAM" id="SSF53850">
    <property type="entry name" value="Periplasmic binding protein-like II"/>
    <property type="match status" value="1"/>
</dbReference>
<dbReference type="PANTHER" id="PTHR35936">
    <property type="entry name" value="MEMBRANE-BOUND LYTIC MUREIN TRANSGLYCOSYLASE F"/>
    <property type="match status" value="1"/>
</dbReference>
<dbReference type="Gene3D" id="3.40.190.10">
    <property type="entry name" value="Periplasmic binding protein-like II"/>
    <property type="match status" value="2"/>
</dbReference>
<feature type="domain" description="Solute-binding protein family 3/N-terminal" evidence="4">
    <location>
        <begin position="31"/>
        <end position="258"/>
    </location>
</feature>
<evidence type="ECO:0000313" key="6">
    <source>
        <dbReference type="EMBL" id="MBV4535841.1"/>
    </source>
</evidence>
<dbReference type="EMBL" id="JABWRE010000002">
    <property type="protein sequence ID" value="MBC3439918.1"/>
    <property type="molecule type" value="Genomic_DNA"/>
</dbReference>
<keyword evidence="2 3" id="KW-0732">Signal</keyword>
<dbReference type="SMART" id="SM00062">
    <property type="entry name" value="PBPb"/>
    <property type="match status" value="1"/>
</dbReference>
<comment type="similarity">
    <text evidence="1">Belongs to the bacterial solute-binding protein 3 family.</text>
</comment>
<dbReference type="EMBL" id="JABWRE020000001">
    <property type="protein sequence ID" value="MBV4535841.1"/>
    <property type="molecule type" value="Genomic_DNA"/>
</dbReference>
<reference evidence="6" key="3">
    <citation type="submission" date="2021-06" db="EMBL/GenBank/DDBJ databases">
        <title>Updating the genus Pseudomonas: Description of 43 new species and partition of the Pseudomonas putida group.</title>
        <authorList>
            <person name="Girard L."/>
            <person name="Lood C."/>
            <person name="Vandamme P."/>
            <person name="Rokni-Zadeh H."/>
            <person name="Van Noort V."/>
            <person name="Hofte M."/>
            <person name="Lavigne R."/>
            <person name="De Mot R."/>
        </authorList>
    </citation>
    <scope>NUCLEOTIDE SEQUENCE</scope>
    <source>
        <strain evidence="6">SWRI10</strain>
    </source>
</reference>
<dbReference type="RefSeq" id="WP_186553489.1">
    <property type="nucleotide sequence ID" value="NZ_JABWRE020000001.1"/>
</dbReference>
<dbReference type="Proteomes" id="UP000599879">
    <property type="component" value="Unassembled WGS sequence"/>
</dbReference>
<proteinExistence type="inferred from homology"/>
<sequence>MIERRPGRLWLLVLCWVLTPKLALAADDCRHLTATGNPEYPPYLWRDPDNPEQLIGANADLLKHLAKTLGLEVQVVYSGPWSRAQEDVRTGSIDMMAGYFITQARQQTMDFIKPAFLSTPSVVWVRRGEGFAYHGWADLKGRNGGTLVNNSHGQAFDDYAKANLNLEAVPSASQAFLKLVHKRNDYLIYEQYPGMALAQTLGLDKGLQVLQPAVSSEGLYLALSQASPCNQPRLREQLAQKMTEIVASDLPQQWLQRNLQVWQRQQPPRAEPQR</sequence>
<name>A0A923FVU3_9PSED</name>
<evidence type="ECO:0000256" key="2">
    <source>
        <dbReference type="ARBA" id="ARBA00022729"/>
    </source>
</evidence>
<feature type="chain" id="PRO_5036660190" evidence="3">
    <location>
        <begin position="26"/>
        <end position="274"/>
    </location>
</feature>
<evidence type="ECO:0000259" key="4">
    <source>
        <dbReference type="SMART" id="SM00062"/>
    </source>
</evidence>
<reference evidence="5" key="1">
    <citation type="journal article" date="2020" name="Microorganisms">
        <title>Reliable Identification of Environmental Pseudomonas Isolates Using the rpoD Gene.</title>
        <authorList>
            <consortium name="The Broad Institute Genome Sequencing Platform"/>
            <person name="Girard L."/>
            <person name="Lood C."/>
            <person name="Rokni-Zadeh H."/>
            <person name="van Noort V."/>
            <person name="Lavigne R."/>
            <person name="De Mot R."/>
        </authorList>
    </citation>
    <scope>NUCLEOTIDE SEQUENCE</scope>
    <source>
        <strain evidence="5">SWRI10</strain>
    </source>
</reference>
<gene>
    <name evidence="6" type="ORF">HU737_007630</name>
    <name evidence="5" type="ORF">HU737_04425</name>
</gene>
<accession>A0A923FVU3</accession>
<reference evidence="5" key="2">
    <citation type="submission" date="2020-07" db="EMBL/GenBank/DDBJ databases">
        <authorList>
            <person name="Lood C."/>
            <person name="Girard L."/>
        </authorList>
    </citation>
    <scope>NUCLEOTIDE SEQUENCE</scope>
    <source>
        <strain evidence="5">SWRI10</strain>
    </source>
</reference>
<evidence type="ECO:0000313" key="5">
    <source>
        <dbReference type="EMBL" id="MBC3439918.1"/>
    </source>
</evidence>
<evidence type="ECO:0000256" key="3">
    <source>
        <dbReference type="SAM" id="SignalP"/>
    </source>
</evidence>
<evidence type="ECO:0000256" key="1">
    <source>
        <dbReference type="ARBA" id="ARBA00010333"/>
    </source>
</evidence>
<protein>
    <submittedName>
        <fullName evidence="5">Transporter substrate-binding domain-containing protein</fullName>
    </submittedName>
</protein>
<dbReference type="PANTHER" id="PTHR35936:SF6">
    <property type="entry name" value="AMINO ACID ABC TRANSPORTER SUBSTRATE-BINDING PAAT FAMILY PROTEIN"/>
    <property type="match status" value="1"/>
</dbReference>
<organism evidence="5">
    <name type="scientific">Pseudomonas urmiensis</name>
    <dbReference type="NCBI Taxonomy" id="2745493"/>
    <lineage>
        <taxon>Bacteria</taxon>
        <taxon>Pseudomonadati</taxon>
        <taxon>Pseudomonadota</taxon>
        <taxon>Gammaproteobacteria</taxon>
        <taxon>Pseudomonadales</taxon>
        <taxon>Pseudomonadaceae</taxon>
        <taxon>Pseudomonas</taxon>
    </lineage>
</organism>
<dbReference type="Pfam" id="PF00497">
    <property type="entry name" value="SBP_bac_3"/>
    <property type="match status" value="1"/>
</dbReference>
<comment type="caution">
    <text evidence="5">The sequence shown here is derived from an EMBL/GenBank/DDBJ whole genome shotgun (WGS) entry which is preliminary data.</text>
</comment>
<dbReference type="InterPro" id="IPR001638">
    <property type="entry name" value="Solute-binding_3/MltF_N"/>
</dbReference>